<accession>A0A941EN45</accession>
<dbReference type="Pfam" id="PF13399">
    <property type="entry name" value="LytR_C"/>
    <property type="match status" value="1"/>
</dbReference>
<evidence type="ECO:0000313" key="2">
    <source>
        <dbReference type="EMBL" id="MBR7833418.1"/>
    </source>
</evidence>
<name>A0A941EN45_9ACTN</name>
<dbReference type="Proteomes" id="UP000675781">
    <property type="component" value="Unassembled WGS sequence"/>
</dbReference>
<dbReference type="Gene3D" id="3.30.70.2390">
    <property type="match status" value="1"/>
</dbReference>
<dbReference type="RefSeq" id="WP_212527939.1">
    <property type="nucleotide sequence ID" value="NZ_JAGSOG010000029.1"/>
</dbReference>
<dbReference type="EMBL" id="JAGSOG010000029">
    <property type="protein sequence ID" value="MBR7833418.1"/>
    <property type="molecule type" value="Genomic_DNA"/>
</dbReference>
<reference evidence="2" key="1">
    <citation type="submission" date="2021-04" db="EMBL/GenBank/DDBJ databases">
        <title>Genome based classification of Actinospica acidithermotolerans sp. nov., an actinobacterium isolated from an Indonesian hot spring.</title>
        <authorList>
            <person name="Kusuma A.B."/>
            <person name="Putra K.E."/>
            <person name="Nafisah S."/>
            <person name="Loh J."/>
            <person name="Nouioui I."/>
            <person name="Goodfellow M."/>
        </authorList>
    </citation>
    <scope>NUCLEOTIDE SEQUENCE</scope>
    <source>
        <strain evidence="2">CSCA 57</strain>
    </source>
</reference>
<dbReference type="AlphaFoldDB" id="A0A941EN45"/>
<dbReference type="InterPro" id="IPR027381">
    <property type="entry name" value="LytR/CpsA/Psr_C"/>
</dbReference>
<protein>
    <submittedName>
        <fullName evidence="2">LytR C-terminal domain-containing protein</fullName>
    </submittedName>
</protein>
<keyword evidence="3" id="KW-1185">Reference proteome</keyword>
<gene>
    <name evidence="2" type="ORF">KDL01_09085</name>
</gene>
<organism evidence="2 3">
    <name type="scientific">Actinospica durhamensis</name>
    <dbReference type="NCBI Taxonomy" id="1508375"/>
    <lineage>
        <taxon>Bacteria</taxon>
        <taxon>Bacillati</taxon>
        <taxon>Actinomycetota</taxon>
        <taxon>Actinomycetes</taxon>
        <taxon>Catenulisporales</taxon>
        <taxon>Actinospicaceae</taxon>
        <taxon>Actinospica</taxon>
    </lineage>
</organism>
<evidence type="ECO:0000259" key="1">
    <source>
        <dbReference type="Pfam" id="PF13399"/>
    </source>
</evidence>
<evidence type="ECO:0000313" key="3">
    <source>
        <dbReference type="Proteomes" id="UP000675781"/>
    </source>
</evidence>
<comment type="caution">
    <text evidence="2">The sequence shown here is derived from an EMBL/GenBank/DDBJ whole genome shotgun (WGS) entry which is preliminary data.</text>
</comment>
<sequence>MIAGWALALGVSAYSFLTSSPERNTVASVCDAPAHGSAAGFAVGSDPGGPDGLMAGQANFILNVYNSTKRDSLAAQTATQLQQRGFVVDVVSNDPLKSNLTIAAQVWGAQSEMNELRTVAAEVPGAQIMTDSRKDPSVDLILGNRFTSLAKASSAC</sequence>
<proteinExistence type="predicted"/>
<feature type="domain" description="LytR/CpsA/Psr regulator C-terminal" evidence="1">
    <location>
        <begin position="63"/>
        <end position="146"/>
    </location>
</feature>